<evidence type="ECO:0000313" key="4">
    <source>
        <dbReference type="Proteomes" id="UP001150001"/>
    </source>
</evidence>
<dbReference type="GO" id="GO:0016853">
    <property type="term" value="F:isomerase activity"/>
    <property type="evidence" value="ECO:0007669"/>
    <property type="project" value="UniProtKB-KW"/>
</dbReference>
<keyword evidence="1" id="KW-0732">Signal</keyword>
<dbReference type="EMBL" id="LUAX01000009">
    <property type="protein sequence ID" value="OAM96616.1"/>
    <property type="molecule type" value="Genomic_DNA"/>
</dbReference>
<evidence type="ECO:0000256" key="1">
    <source>
        <dbReference type="SAM" id="SignalP"/>
    </source>
</evidence>
<protein>
    <submittedName>
        <fullName evidence="2">Conjugal transfer protein TraF</fullName>
    </submittedName>
    <submittedName>
        <fullName evidence="3">Type-F conjugative transfer system pilin assembly thiol-disulfide isomerase TrbB</fullName>
    </submittedName>
</protein>
<feature type="chain" id="PRO_5008089364" evidence="1">
    <location>
        <begin position="21"/>
        <end position="135"/>
    </location>
</feature>
<dbReference type="Gene3D" id="3.40.30.10">
    <property type="entry name" value="Glutaredoxin"/>
    <property type="match status" value="1"/>
</dbReference>
<dbReference type="AlphaFoldDB" id="A0A178J580"/>
<organism evidence="3">
    <name type="scientific">Vibrio europaeus</name>
    <dbReference type="NCBI Taxonomy" id="300876"/>
    <lineage>
        <taxon>Bacteria</taxon>
        <taxon>Pseudomonadati</taxon>
        <taxon>Pseudomonadota</taxon>
        <taxon>Gammaproteobacteria</taxon>
        <taxon>Vibrionales</taxon>
        <taxon>Vibrionaceae</taxon>
        <taxon>Vibrio</taxon>
        <taxon>Vibrio oreintalis group</taxon>
    </lineage>
</organism>
<dbReference type="GeneID" id="78074005"/>
<reference evidence="3" key="1">
    <citation type="submission" date="2016-03" db="EMBL/GenBank/DDBJ databases">
        <title>Draft genome sequence of the Vibrio tubiashii subs. europaeus.</title>
        <authorList>
            <person name="Spinard E."/>
            <person name="Dubert J."/>
            <person name="Nelson D.R."/>
            <person name="Barja J.L."/>
        </authorList>
    </citation>
    <scope>NUCLEOTIDE SEQUENCE [LARGE SCALE GENOMIC DNA]</scope>
    <source>
        <strain evidence="3">PP2-638</strain>
        <plasmid evidence="3">p57_like</plasmid>
    </source>
</reference>
<keyword evidence="4" id="KW-1185">Reference proteome</keyword>
<evidence type="ECO:0000313" key="2">
    <source>
        <dbReference type="EMBL" id="MDC5742383.1"/>
    </source>
</evidence>
<name>A0A178J580_9VIBR</name>
<evidence type="ECO:0000313" key="3">
    <source>
        <dbReference type="EMBL" id="OAM96616.1"/>
    </source>
</evidence>
<dbReference type="Proteomes" id="UP000094761">
    <property type="component" value="Plasmid p57_like"/>
</dbReference>
<dbReference type="InterPro" id="IPR036249">
    <property type="entry name" value="Thioredoxin-like_sf"/>
</dbReference>
<comment type="caution">
    <text evidence="3">The sequence shown here is derived from an EMBL/GenBank/DDBJ whole genome shotgun (WGS) entry which is preliminary data.</text>
</comment>
<dbReference type="SUPFAM" id="SSF52833">
    <property type="entry name" value="Thioredoxin-like"/>
    <property type="match status" value="1"/>
</dbReference>
<sequence>MRFLSILLVWLSLSVSPSHAAMSNEYAIVFLMQSSCPYCHRVAPSVTKVSKQLNLTVYTFTLDGGGLPGFQVPIPATQEIREKFLAVSNVVPATFLINVNSQKFTPISRGDIDYPTLFSGFSNAINDPEVREALQ</sequence>
<keyword evidence="3" id="KW-0413">Isomerase</keyword>
<keyword evidence="3" id="KW-0614">Plasmid</keyword>
<dbReference type="EMBL" id="JAPFIT010000022">
    <property type="protein sequence ID" value="MDC5742383.1"/>
    <property type="molecule type" value="Genomic_DNA"/>
</dbReference>
<dbReference type="RefSeq" id="WP_069665495.1">
    <property type="nucleotide sequence ID" value="NZ_CM004621.1"/>
</dbReference>
<dbReference type="OrthoDB" id="5559625at2"/>
<accession>A0A178J580</accession>
<dbReference type="Proteomes" id="UP001150001">
    <property type="component" value="Unassembled WGS sequence"/>
</dbReference>
<dbReference type="InterPro" id="IPR039555">
    <property type="entry name" value="TraF/TrbB"/>
</dbReference>
<geneLocation type="plasmid" evidence="3">
    <name>p57_like</name>
</geneLocation>
<gene>
    <name evidence="2" type="primary">traF</name>
    <name evidence="3" type="ORF">AZ468_24920</name>
    <name evidence="2" type="ORF">OPW20_20115</name>
</gene>
<proteinExistence type="predicted"/>
<dbReference type="Pfam" id="PF13728">
    <property type="entry name" value="TraF"/>
    <property type="match status" value="1"/>
</dbReference>
<feature type="signal peptide" evidence="1">
    <location>
        <begin position="1"/>
        <end position="20"/>
    </location>
</feature>
<reference evidence="2" key="2">
    <citation type="submission" date="2022-11" db="EMBL/GenBank/DDBJ databases">
        <title>Role of the vibriolysin VemA secreted by the emergent pathogen Vibrio europaeus in the colonization of Manila clam mucus.</title>
        <authorList>
            <person name="Martinez C."/>
            <person name="Rodriguez S."/>
            <person name="Vences A."/>
            <person name="Barja J.L."/>
            <person name="Toranzo A.E."/>
            <person name="Dubert J."/>
        </authorList>
    </citation>
    <scope>NUCLEOTIDE SEQUENCE</scope>
    <source>
        <strain evidence="2">3454</strain>
    </source>
</reference>